<name>A0ABS0NDV4_9ACTN</name>
<proteinExistence type="predicted"/>
<accession>A0ABS0NDV4</accession>
<dbReference type="Pfam" id="PF01344">
    <property type="entry name" value="Kelch_1"/>
    <property type="match status" value="2"/>
</dbReference>
<comment type="caution">
    <text evidence="4">The sequence shown here is derived from an EMBL/GenBank/DDBJ whole genome shotgun (WGS) entry which is preliminary data.</text>
</comment>
<dbReference type="PANTHER" id="PTHR46344">
    <property type="entry name" value="OS02G0202900 PROTEIN"/>
    <property type="match status" value="1"/>
</dbReference>
<dbReference type="InterPro" id="IPR006652">
    <property type="entry name" value="Kelch_1"/>
</dbReference>
<keyword evidence="2" id="KW-0677">Repeat</keyword>
<dbReference type="Pfam" id="PF20248">
    <property type="entry name" value="DUF6603"/>
    <property type="match status" value="1"/>
</dbReference>
<evidence type="ECO:0000256" key="1">
    <source>
        <dbReference type="ARBA" id="ARBA00022441"/>
    </source>
</evidence>
<dbReference type="Gene3D" id="2.130.10.80">
    <property type="entry name" value="Galactose oxidase/kelch, beta-propeller"/>
    <property type="match status" value="4"/>
</dbReference>
<dbReference type="SMART" id="SM00612">
    <property type="entry name" value="Kelch"/>
    <property type="match status" value="6"/>
</dbReference>
<dbReference type="RefSeq" id="WP_197987210.1">
    <property type="nucleotide sequence ID" value="NZ_JACYXC010000001.1"/>
</dbReference>
<keyword evidence="5" id="KW-1185">Reference proteome</keyword>
<dbReference type="EMBL" id="JACYXC010000001">
    <property type="protein sequence ID" value="MBH5333383.1"/>
    <property type="molecule type" value="Genomic_DNA"/>
</dbReference>
<dbReference type="Proteomes" id="UP000807371">
    <property type="component" value="Unassembled WGS sequence"/>
</dbReference>
<dbReference type="InterPro" id="IPR037293">
    <property type="entry name" value="Gal_Oxidase_central_sf"/>
</dbReference>
<evidence type="ECO:0000259" key="3">
    <source>
        <dbReference type="Pfam" id="PF20248"/>
    </source>
</evidence>
<dbReference type="InterPro" id="IPR046538">
    <property type="entry name" value="DUF6603"/>
</dbReference>
<evidence type="ECO:0000256" key="2">
    <source>
        <dbReference type="ARBA" id="ARBA00022737"/>
    </source>
</evidence>
<organism evidence="4 5">
    <name type="scientific">Streptomyces pactum</name>
    <dbReference type="NCBI Taxonomy" id="68249"/>
    <lineage>
        <taxon>Bacteria</taxon>
        <taxon>Bacillati</taxon>
        <taxon>Actinomycetota</taxon>
        <taxon>Actinomycetes</taxon>
        <taxon>Kitasatosporales</taxon>
        <taxon>Streptomycetaceae</taxon>
        <taxon>Streptomyces</taxon>
    </lineage>
</organism>
<feature type="domain" description="DUF6603" evidence="3">
    <location>
        <begin position="458"/>
        <end position="1023"/>
    </location>
</feature>
<dbReference type="CDD" id="cd15482">
    <property type="entry name" value="Sialidase_non-viral"/>
    <property type="match status" value="1"/>
</dbReference>
<evidence type="ECO:0000313" key="4">
    <source>
        <dbReference type="EMBL" id="MBH5333383.1"/>
    </source>
</evidence>
<keyword evidence="1" id="KW-0880">Kelch repeat</keyword>
<dbReference type="PANTHER" id="PTHR46344:SF27">
    <property type="entry name" value="KELCH REPEAT SUPERFAMILY PROTEIN"/>
    <property type="match status" value="1"/>
</dbReference>
<sequence>MSEPGTFERVLAGIGQALLPLRQALASPAEFSSLLLRLGWVTDTVPQPFVDLRAGVETLYDALRGLLGDGGLSVGGSVGDGGASAEVSFHPDDVKRALAAVQGVVRAIRAIADAPASAIPASLRADGFQQIFPRQLLDHLLIDYLRRYHPGIGFALRSLGVARASYAPAAGGRPPYLGLTLDIGALPRLLTDPAQVLKDAFGWGGPGFDPAVLLSQLDNLLRALSLNVDIGEVPEATVAAVQGSLPGPLSPPSEALSAVVFERFGAGTRMSAGARLMELPATDGAPPGLALLPSFAGTQGFRFELGPDLAVTVSSDLDLSRGVALLVRPGRGVEIVAGFEAPGTPARTKGTLDVRVDRFGPAGAPVVVLGSPGGTRLQCRRIGGAGGVRMVGEHPDLFAEIELDGLEFVLSPAGADGFLASVLPREGFTLGADLALGVSHQQGFYFRGTSHLEIRLPVHLELGPLEIQGLTLSAAPAGDRLPVVAAASFRARLGPLTAVVEQIGLRADLAFRPQHDGNLGPLDITFAFQPPRGVGLSLDVGPVKGGGFLLFDPDHGEYAGALELEFAGFLELKAIGLISTRMPDGTGGFSLLIVITTEFAGPGLQLGYGFTLLAVGGIIGLNRRMDLRALAEGVRTGAVESVMFPEDVVANAPRILSDLRRFFPPEEGRFLVGPMARIGWGTPTLVSVALGVVIEVPPGNIAVLGVLKCVLPGADLPLLALQVNFVGALEPERSRLWFFAELFDSRILMMTLDGGMGLLVAWGDEPDFVLTVGGFHPSFRPPPLPFPVPKRLSVDILNMPGRLIRVSGYFAVTSNTVQFGAAAELRLGFAGFGVEGHLAFDALFRFSPFAFLVSVSAGVTLKAFGVGVFGIDLRLQLEGPAPWRAHGRGSVSLLFLEISADFDITWGEEHHTTLPPIAVLPLLTGEFGKHEGWRTQLPSGGFDPLVTLRQPAATGELVLHPLGTLSIRQRAVPLGVRLDRIGAQRPGDGRRFTVAPAPGSGLVQISVTDDRFAMAQFQDMDDAAKLSRPAYELQDAGLELTSAGGVLLAPRAVRRSARYELHIIDGGVPQGAAAARRVVPMAGRTATATETVPRRRYHSVSPAVFRQMLQGSSTSRSPLSQREARLRRPFAPEETVRLTAKRYVVANVRNNVQAYPPGGGRSAPAGFRSLTTAQDALADWIGRDAALAGALHVIPEDEAVGRPGEPGAWASAGVLPSPVRGTDAVRLLNGKVLMAGGTDGAGTALAATAVFDPVAAVWDTAPPLATARRRHTTSRLADGRVVVAGGLPSGTGGGLAGAEIYDPATAVWTATANGLTTARHGHSATALGDGTLLVAGGVGPDGRALATAEILDPLTRTWSADTPPMTDARTGHQAVLLGDGRVLVAGGALPTGGPDSAVAYCELYDPAHGWTPTGSLHTPRTGHRATLLADGRVLVTGGDAVAGPGPYHPGSLPDAEIYDPDTGAWTRLAPMPGGRSRHRCVALRSGRVLVVGGTGGPAHGTGYRSVTVLDPARGTWTTTGGLAVGRADCAAVELADGRVLVAGGTALAGAAAPGPEPFHLAATAELYLP</sequence>
<dbReference type="SUPFAM" id="SSF117281">
    <property type="entry name" value="Kelch motif"/>
    <property type="match status" value="2"/>
</dbReference>
<gene>
    <name evidence="4" type="ORF">IHE55_00615</name>
</gene>
<reference evidence="4 5" key="1">
    <citation type="submission" date="2020-09" db="EMBL/GenBank/DDBJ databases">
        <title>Biosynthesis of the nuclear factor of activated T cells inhibitor NFAT-133 and its congeners in Streptomyces pactum.</title>
        <authorList>
            <person name="Zhou W."/>
            <person name="Posri P."/>
            <person name="Abugrain M.E."/>
            <person name="Weisberg A.J."/>
            <person name="Chang J.H."/>
            <person name="Mahmud T."/>
        </authorList>
    </citation>
    <scope>NUCLEOTIDE SEQUENCE [LARGE SCALE GENOMIC DNA]</scope>
    <source>
        <strain evidence="4 5">ATCC 27456</strain>
    </source>
</reference>
<protein>
    <recommendedName>
        <fullName evidence="3">DUF6603 domain-containing protein</fullName>
    </recommendedName>
</protein>
<dbReference type="InterPro" id="IPR015915">
    <property type="entry name" value="Kelch-typ_b-propeller"/>
</dbReference>
<evidence type="ECO:0000313" key="5">
    <source>
        <dbReference type="Proteomes" id="UP000807371"/>
    </source>
</evidence>